<dbReference type="RefSeq" id="WP_135250768.1">
    <property type="nucleotide sequence ID" value="NZ_SMLK01000005.1"/>
</dbReference>
<protein>
    <submittedName>
        <fullName evidence="2">Uncharacterized protein</fullName>
    </submittedName>
</protein>
<name>A0A4Z0BKV8_9BURK</name>
<organism evidence="2 3">
    <name type="scientific">Ramlibacter humi</name>
    <dbReference type="NCBI Taxonomy" id="2530451"/>
    <lineage>
        <taxon>Bacteria</taxon>
        <taxon>Pseudomonadati</taxon>
        <taxon>Pseudomonadota</taxon>
        <taxon>Betaproteobacteria</taxon>
        <taxon>Burkholderiales</taxon>
        <taxon>Comamonadaceae</taxon>
        <taxon>Ramlibacter</taxon>
    </lineage>
</organism>
<feature type="compositionally biased region" description="Polar residues" evidence="1">
    <location>
        <begin position="1"/>
        <end position="26"/>
    </location>
</feature>
<feature type="compositionally biased region" description="Basic and acidic residues" evidence="1">
    <location>
        <begin position="54"/>
        <end position="105"/>
    </location>
</feature>
<dbReference type="OrthoDB" id="8910886at2"/>
<comment type="caution">
    <text evidence="2">The sequence shown here is derived from an EMBL/GenBank/DDBJ whole genome shotgun (WGS) entry which is preliminary data.</text>
</comment>
<dbReference type="EMBL" id="SMLK01000005">
    <property type="protein sequence ID" value="TFY99049.1"/>
    <property type="molecule type" value="Genomic_DNA"/>
</dbReference>
<keyword evidence="3" id="KW-1185">Reference proteome</keyword>
<sequence length="105" mass="11705">MNRSTSKQQQPQGDSIARQQQMSGSDEFQKQGRPAARQQGSGQPQQMGEGSYEGSRDYKERTERYLKSHDVKKDAEAAQPKSEQEASEMKAAEEEGKSHSKAKGE</sequence>
<evidence type="ECO:0000313" key="3">
    <source>
        <dbReference type="Proteomes" id="UP000297839"/>
    </source>
</evidence>
<feature type="region of interest" description="Disordered" evidence="1">
    <location>
        <begin position="1"/>
        <end position="105"/>
    </location>
</feature>
<dbReference type="Proteomes" id="UP000297839">
    <property type="component" value="Unassembled WGS sequence"/>
</dbReference>
<proteinExistence type="predicted"/>
<evidence type="ECO:0000313" key="2">
    <source>
        <dbReference type="EMBL" id="TFY99049.1"/>
    </source>
</evidence>
<gene>
    <name evidence="2" type="ORF">EZ216_15935</name>
</gene>
<feature type="compositionally biased region" description="Polar residues" evidence="1">
    <location>
        <begin position="38"/>
        <end position="48"/>
    </location>
</feature>
<accession>A0A4Z0BKV8</accession>
<dbReference type="AlphaFoldDB" id="A0A4Z0BKV8"/>
<reference evidence="2 3" key="1">
    <citation type="submission" date="2019-03" db="EMBL/GenBank/DDBJ databases">
        <title>Ramlibacter sp. 18x22-1, whole genome shotgun sequence.</title>
        <authorList>
            <person name="Zhang X."/>
            <person name="Feng G."/>
            <person name="Zhu H."/>
        </authorList>
    </citation>
    <scope>NUCLEOTIDE SEQUENCE [LARGE SCALE GENOMIC DNA]</scope>
    <source>
        <strain evidence="2 3">18x22-1</strain>
    </source>
</reference>
<evidence type="ECO:0000256" key="1">
    <source>
        <dbReference type="SAM" id="MobiDB-lite"/>
    </source>
</evidence>